<organism evidence="1">
    <name type="scientific">Moorena producens (strain JHB)</name>
    <dbReference type="NCBI Taxonomy" id="1454205"/>
    <lineage>
        <taxon>Bacteria</taxon>
        <taxon>Bacillati</taxon>
        <taxon>Cyanobacteriota</taxon>
        <taxon>Cyanophyceae</taxon>
        <taxon>Coleofasciculales</taxon>
        <taxon>Coleofasciculaceae</taxon>
        <taxon>Moorena</taxon>
    </lineage>
</organism>
<protein>
    <submittedName>
        <fullName evidence="1">Uncharacterized protein</fullName>
    </submittedName>
</protein>
<evidence type="ECO:0000313" key="1">
    <source>
        <dbReference type="EMBL" id="WAN69670.1"/>
    </source>
</evidence>
<proteinExistence type="predicted"/>
<dbReference type="Proteomes" id="UP000176944">
    <property type="component" value="Chromosome"/>
</dbReference>
<dbReference type="AlphaFoldDB" id="A0A9Q9SU33"/>
<sequence length="59" mass="6601">MDARRAFSDRVAYWPRLLGVAYCCGMGMLVEWGCWWNGDVGGMGILPVPFLTAECLRDS</sequence>
<reference evidence="1" key="2">
    <citation type="submission" date="2022-10" db="EMBL/GenBank/DDBJ databases">
        <authorList>
            <person name="Ngo T.-E."/>
        </authorList>
    </citation>
    <scope>NUCLEOTIDE SEQUENCE</scope>
    <source>
        <strain evidence="1">JHB</strain>
    </source>
</reference>
<name>A0A9Q9SU33_MOOP1</name>
<reference evidence="1" key="1">
    <citation type="journal article" date="2017" name="Proc. Natl. Acad. Sci. U.S.A.">
        <title>Comparative genomics uncovers the prolific and distinctive metabolic potential of the cyanobacterial genus Moorea.</title>
        <authorList>
            <person name="Leao T."/>
            <person name="Castelao G."/>
            <person name="Korobeynikov A."/>
            <person name="Monroe E.A."/>
            <person name="Podell S."/>
            <person name="Glukhov E."/>
            <person name="Allen E.E."/>
            <person name="Gerwick W.H."/>
            <person name="Gerwick L."/>
        </authorList>
    </citation>
    <scope>NUCLEOTIDE SEQUENCE</scope>
    <source>
        <strain evidence="1">JHB</strain>
    </source>
</reference>
<gene>
    <name evidence="1" type="ORF">BJP36_36875</name>
</gene>
<dbReference type="EMBL" id="CP017708">
    <property type="protein sequence ID" value="WAN69670.1"/>
    <property type="molecule type" value="Genomic_DNA"/>
</dbReference>
<accession>A0A9Q9SU33</accession>